<dbReference type="Proteomes" id="UP001482620">
    <property type="component" value="Unassembled WGS sequence"/>
</dbReference>
<feature type="region of interest" description="Disordered" evidence="1">
    <location>
        <begin position="45"/>
        <end position="148"/>
    </location>
</feature>
<evidence type="ECO:0000313" key="3">
    <source>
        <dbReference type="Proteomes" id="UP001482620"/>
    </source>
</evidence>
<sequence>MDEDKLPGDGDIGSIMGFSGFGKKARTFDLEAIFEQTRRTAIERSQRVLEERHKGAQMEEEGESSKSVKPSVLSQKDKAAARIQQSGSSSDSDSEPVRPPMPPQHAAQEDKDEPIGPPLPPGYRDGTAKSDDDDDDDDEAETNDDDDD</sequence>
<feature type="compositionally biased region" description="Basic and acidic residues" evidence="1">
    <location>
        <begin position="45"/>
        <end position="57"/>
    </location>
</feature>
<keyword evidence="3" id="KW-1185">Reference proteome</keyword>
<accession>A0ABV0VHT1</accession>
<evidence type="ECO:0000313" key="2">
    <source>
        <dbReference type="EMBL" id="MEQ2256780.1"/>
    </source>
</evidence>
<feature type="compositionally biased region" description="Acidic residues" evidence="1">
    <location>
        <begin position="131"/>
        <end position="148"/>
    </location>
</feature>
<gene>
    <name evidence="2" type="ORF">ILYODFUR_027654</name>
</gene>
<protein>
    <submittedName>
        <fullName evidence="2">Uncharacterized protein</fullName>
    </submittedName>
</protein>
<comment type="caution">
    <text evidence="2">The sequence shown here is derived from an EMBL/GenBank/DDBJ whole genome shotgun (WGS) entry which is preliminary data.</text>
</comment>
<proteinExistence type="predicted"/>
<name>A0ABV0VHT1_9TELE</name>
<dbReference type="EMBL" id="JAHRIQ010107943">
    <property type="protein sequence ID" value="MEQ2256780.1"/>
    <property type="molecule type" value="Genomic_DNA"/>
</dbReference>
<organism evidence="2 3">
    <name type="scientific">Ilyodon furcidens</name>
    <name type="common">goldbreast splitfin</name>
    <dbReference type="NCBI Taxonomy" id="33524"/>
    <lineage>
        <taxon>Eukaryota</taxon>
        <taxon>Metazoa</taxon>
        <taxon>Chordata</taxon>
        <taxon>Craniata</taxon>
        <taxon>Vertebrata</taxon>
        <taxon>Euteleostomi</taxon>
        <taxon>Actinopterygii</taxon>
        <taxon>Neopterygii</taxon>
        <taxon>Teleostei</taxon>
        <taxon>Neoteleostei</taxon>
        <taxon>Acanthomorphata</taxon>
        <taxon>Ovalentaria</taxon>
        <taxon>Atherinomorphae</taxon>
        <taxon>Cyprinodontiformes</taxon>
        <taxon>Goodeidae</taxon>
        <taxon>Ilyodon</taxon>
    </lineage>
</organism>
<feature type="compositionally biased region" description="Polar residues" evidence="1">
    <location>
        <begin position="65"/>
        <end position="74"/>
    </location>
</feature>
<reference evidence="2 3" key="1">
    <citation type="submission" date="2021-06" db="EMBL/GenBank/DDBJ databases">
        <authorList>
            <person name="Palmer J.M."/>
        </authorList>
    </citation>
    <scope>NUCLEOTIDE SEQUENCE [LARGE SCALE GENOMIC DNA]</scope>
    <source>
        <strain evidence="3">if_2019</strain>
        <tissue evidence="2">Muscle</tissue>
    </source>
</reference>
<feature type="region of interest" description="Disordered" evidence="1">
    <location>
        <begin position="1"/>
        <end position="20"/>
    </location>
</feature>
<evidence type="ECO:0000256" key="1">
    <source>
        <dbReference type="SAM" id="MobiDB-lite"/>
    </source>
</evidence>
<feature type="non-terminal residue" evidence="2">
    <location>
        <position position="148"/>
    </location>
</feature>